<name>A0A939JS18_9ACTN</name>
<keyword evidence="2" id="KW-1185">Reference proteome</keyword>
<evidence type="ECO:0000313" key="2">
    <source>
        <dbReference type="Proteomes" id="UP000664781"/>
    </source>
</evidence>
<gene>
    <name evidence="1" type="ORF">J1792_15865</name>
</gene>
<protein>
    <submittedName>
        <fullName evidence="1">Uncharacterized protein</fullName>
    </submittedName>
</protein>
<organism evidence="1 2">
    <name type="scientific">Streptomyces triculaminicus</name>
    <dbReference type="NCBI Taxonomy" id="2816232"/>
    <lineage>
        <taxon>Bacteria</taxon>
        <taxon>Bacillati</taxon>
        <taxon>Actinomycetota</taxon>
        <taxon>Actinomycetes</taxon>
        <taxon>Kitasatosporales</taxon>
        <taxon>Streptomycetaceae</taxon>
        <taxon>Streptomyces</taxon>
    </lineage>
</organism>
<proteinExistence type="predicted"/>
<dbReference type="EMBL" id="JAFMOF010000002">
    <property type="protein sequence ID" value="MBO0654194.1"/>
    <property type="molecule type" value="Genomic_DNA"/>
</dbReference>
<reference evidence="1" key="1">
    <citation type="submission" date="2021-03" db="EMBL/GenBank/DDBJ databases">
        <title>Streptomyces strains.</title>
        <authorList>
            <person name="Lund M.B."/>
            <person name="Toerring T."/>
        </authorList>
    </citation>
    <scope>NUCLEOTIDE SEQUENCE</scope>
    <source>
        <strain evidence="1">JCM 4242</strain>
    </source>
</reference>
<accession>A0A939JS18</accession>
<evidence type="ECO:0000313" key="1">
    <source>
        <dbReference type="EMBL" id="MBO0654194.1"/>
    </source>
</evidence>
<dbReference type="RefSeq" id="WP_086575191.1">
    <property type="nucleotide sequence ID" value="NZ_JAFMOF010000002.1"/>
</dbReference>
<dbReference type="Proteomes" id="UP000664781">
    <property type="component" value="Unassembled WGS sequence"/>
</dbReference>
<dbReference type="AlphaFoldDB" id="A0A939JS18"/>
<comment type="caution">
    <text evidence="1">The sequence shown here is derived from an EMBL/GenBank/DDBJ whole genome shotgun (WGS) entry which is preliminary data.</text>
</comment>
<sequence>MSVIQTCEQARPEVINAKIRTFLSAREGRLLTRDESLEYQRLTVQWLAAKRVCGPGGPRRAEEQLPG</sequence>